<keyword evidence="3" id="KW-1185">Reference proteome</keyword>
<name>A0A1H2K3H8_9ACTN</name>
<evidence type="ECO:0000313" key="3">
    <source>
        <dbReference type="Proteomes" id="UP000182977"/>
    </source>
</evidence>
<feature type="region of interest" description="Disordered" evidence="1">
    <location>
        <begin position="90"/>
        <end position="110"/>
    </location>
</feature>
<dbReference type="InterPro" id="IPR001387">
    <property type="entry name" value="Cro/C1-type_HTH"/>
</dbReference>
<organism evidence="2 3">
    <name type="scientific">Jiangella alkaliphila</name>
    <dbReference type="NCBI Taxonomy" id="419479"/>
    <lineage>
        <taxon>Bacteria</taxon>
        <taxon>Bacillati</taxon>
        <taxon>Actinomycetota</taxon>
        <taxon>Actinomycetes</taxon>
        <taxon>Jiangellales</taxon>
        <taxon>Jiangellaceae</taxon>
        <taxon>Jiangella</taxon>
    </lineage>
</organism>
<reference evidence="3" key="1">
    <citation type="submission" date="2016-10" db="EMBL/GenBank/DDBJ databases">
        <authorList>
            <person name="Varghese N."/>
            <person name="Submissions S."/>
        </authorList>
    </citation>
    <scope>NUCLEOTIDE SEQUENCE [LARGE SCALE GENOMIC DNA]</scope>
    <source>
        <strain evidence="3">DSM 45079</strain>
    </source>
</reference>
<dbReference type="GO" id="GO:0003677">
    <property type="term" value="F:DNA binding"/>
    <property type="evidence" value="ECO:0007669"/>
    <property type="project" value="InterPro"/>
</dbReference>
<dbReference type="CDD" id="cd00093">
    <property type="entry name" value="HTH_XRE"/>
    <property type="match status" value="1"/>
</dbReference>
<protein>
    <submittedName>
        <fullName evidence="2">Helix-turn-helix domain-containing protein</fullName>
    </submittedName>
</protein>
<dbReference type="Proteomes" id="UP000182977">
    <property type="component" value="Chromosome I"/>
</dbReference>
<evidence type="ECO:0000313" key="2">
    <source>
        <dbReference type="EMBL" id="SDU63112.1"/>
    </source>
</evidence>
<evidence type="ECO:0000256" key="1">
    <source>
        <dbReference type="SAM" id="MobiDB-lite"/>
    </source>
</evidence>
<accession>A0A1H2K3H8</accession>
<gene>
    <name evidence="2" type="ORF">SAMN04488563_3370</name>
</gene>
<dbReference type="InterPro" id="IPR010982">
    <property type="entry name" value="Lambda_DNA-bd_dom_sf"/>
</dbReference>
<proteinExistence type="predicted"/>
<dbReference type="AlphaFoldDB" id="A0A1H2K3H8"/>
<sequence>MMRAFERSGTMTVGQEPVGELIRRARGRLGFSQYEIAAELARVSGNDSLTREEFARWERGRRIPGPYWRRWLSSVLDVPMGELVAAARVSRAARSTSPHRPLTHPALARR</sequence>
<dbReference type="Gene3D" id="1.10.260.40">
    <property type="entry name" value="lambda repressor-like DNA-binding domains"/>
    <property type="match status" value="1"/>
</dbReference>
<dbReference type="SUPFAM" id="SSF47413">
    <property type="entry name" value="lambda repressor-like DNA-binding domains"/>
    <property type="match status" value="1"/>
</dbReference>
<dbReference type="EMBL" id="LT629791">
    <property type="protein sequence ID" value="SDU63112.1"/>
    <property type="molecule type" value="Genomic_DNA"/>
</dbReference>